<dbReference type="RefSeq" id="WP_413271357.1">
    <property type="nucleotide sequence ID" value="NZ_JBHFNQ010000118.1"/>
</dbReference>
<name>A0ABV4X665_9CYAN</name>
<dbReference type="EMBL" id="JBHFNQ010000118">
    <property type="protein sequence ID" value="MFB2878280.1"/>
    <property type="molecule type" value="Genomic_DNA"/>
</dbReference>
<accession>A0ABV4X665</accession>
<evidence type="ECO:0000313" key="1">
    <source>
        <dbReference type="EMBL" id="MFB2878280.1"/>
    </source>
</evidence>
<keyword evidence="2" id="KW-1185">Reference proteome</keyword>
<sequence length="75" mass="8572">MKVNLPTEKQVIQEALEILLTHMEPLKLARFIVACNLGEGDYLKTKDQVFAGETVDRLYEQIQAFEAGKNELKHI</sequence>
<reference evidence="1 2" key="1">
    <citation type="submission" date="2024-09" db="EMBL/GenBank/DDBJ databases">
        <title>Floridaenema gen nov. (Aerosakkonemataceae, Aerosakkonematales ord. nov., Cyanobacteria) from benthic tropical and subtropical fresh waters, with the description of four new species.</title>
        <authorList>
            <person name="Moretto J.A."/>
            <person name="Berthold D.E."/>
            <person name="Lefler F.W."/>
            <person name="Huang I.-S."/>
            <person name="Laughinghouse H. IV."/>
        </authorList>
    </citation>
    <scope>NUCLEOTIDE SEQUENCE [LARGE SCALE GENOMIC DNA]</scope>
    <source>
        <strain evidence="1 2">BLCC-F46</strain>
    </source>
</reference>
<evidence type="ECO:0000313" key="2">
    <source>
        <dbReference type="Proteomes" id="UP001576774"/>
    </source>
</evidence>
<gene>
    <name evidence="1" type="ORF">ACE1CC_15620</name>
</gene>
<proteinExistence type="predicted"/>
<comment type="caution">
    <text evidence="1">The sequence shown here is derived from an EMBL/GenBank/DDBJ whole genome shotgun (WGS) entry which is preliminary data.</text>
</comment>
<protein>
    <submittedName>
        <fullName evidence="1">Uncharacterized protein</fullName>
    </submittedName>
</protein>
<dbReference type="Proteomes" id="UP001576774">
    <property type="component" value="Unassembled WGS sequence"/>
</dbReference>
<organism evidence="1 2">
    <name type="scientific">Floridaenema aerugineum BLCC-F46</name>
    <dbReference type="NCBI Taxonomy" id="3153654"/>
    <lineage>
        <taxon>Bacteria</taxon>
        <taxon>Bacillati</taxon>
        <taxon>Cyanobacteriota</taxon>
        <taxon>Cyanophyceae</taxon>
        <taxon>Oscillatoriophycideae</taxon>
        <taxon>Aerosakkonematales</taxon>
        <taxon>Aerosakkonemataceae</taxon>
        <taxon>Floridanema</taxon>
        <taxon>Floridanema aerugineum</taxon>
    </lineage>
</organism>